<comment type="similarity">
    <text evidence="1 5 6">Belongs to the peptidase S8 family.</text>
</comment>
<dbReference type="PRINTS" id="PR00723">
    <property type="entry name" value="SUBTILISIN"/>
</dbReference>
<name>A0ABT1IP06_9PSEU</name>
<organism evidence="8 9">
    <name type="scientific">Actinokineospora diospyrosa</name>
    <dbReference type="NCBI Taxonomy" id="103728"/>
    <lineage>
        <taxon>Bacteria</taxon>
        <taxon>Bacillati</taxon>
        <taxon>Actinomycetota</taxon>
        <taxon>Actinomycetes</taxon>
        <taxon>Pseudonocardiales</taxon>
        <taxon>Pseudonocardiaceae</taxon>
        <taxon>Actinokineospora</taxon>
    </lineage>
</organism>
<dbReference type="Proteomes" id="UP001205185">
    <property type="component" value="Unassembled WGS sequence"/>
</dbReference>
<dbReference type="PROSITE" id="PS00137">
    <property type="entry name" value="SUBTILASE_HIS"/>
    <property type="match status" value="1"/>
</dbReference>
<sequence>MRHRGRFGVLVWLVTGALLGSAVTGVGAASAAPPPLGERPLGESLTLVTGDRFRVLPGPRGQFIVQVVPTAGREHIGFLRDGNTVVPSDAQPLVDAGRLDPRLFDLTVLPRDRPAPVIVTDTGPLARVALPGTETRALPSVDGAALTPTPGFWEWFTASQASVWLDGVSQPTLDVSVPQIGAPAVWDSGYTGAGVTVGVLDTGIDGAHPDLAGKVLETTDFTGTGTVDQVGHGTHVAGIIAGSGAASGGRYRGVAPDAKLVSGKVCTAIGCPDSAVIAGLEWIAPKVRVANLSLGGAYSDGTDPVSRAVNSLTARYGTLFVAAAGNDRALDTPDPLASVTAPAAADAALAVGSVTKDDTTSLFSPRQPRKRDYAVKPDIAAPGSDIVSARVAGTPAGDRAPVDEHYSALSGTSMAAPHVAGAAALLAQRRPEWAADRLKSALVSSAKPTADAFEQGAGRVDAARAVSTQVSSVGGGVGYGFVPWGSGRLSKTVTYRNDGDAATTLVLSTDNPVFAPGVQQVVVPAHGTAEVTVHADAAGRTSGRQSGRLTGTANGVVVQTALTAVLEAESYNVAVTLKGRTGSSASVVAKAVNVDSGAALGVRVVNGTGVARLPKGRYDFQAVEVATGGEVTLLARTGVSVDRASSVTLDATGGRLVSTVVDGTQTTLVSGELSLVSGTKNGERTSALVWFSRPGQKVYVVPTRGKVTDHTFLLAYRTILDAPAASYNLAFVTQGEIPDGRFTARARDLARVDAKYYAQSAPAKSLRADYALLDAPGVNLGALQVRELAVPSGRTEYYTAGPTWQHVFAVFPEDTSDSESSVSYRVYEPGRSASHWNRAPLSPSLGPAEIGFGVSRFDGQLSVAVAPLSGGDPDQSTVLAAAATGDTVLSRDGAVLGSSGLPGIGVFPIPDTPGRYTLRTTVERAVPWSTLGTHADITWTFQEGGAESSTPPPVLVVRTAAEVDDQGAARRGGLLPIQLLTQRPAGSPASRVVSLRTEYSTDDGRVWRQAPTLHLGTGEGFALVKNPAAAGFVSLRITARDADGNSVEQTVIRAYRVG</sequence>
<dbReference type="Pfam" id="PF00082">
    <property type="entry name" value="Peptidase_S8"/>
    <property type="match status" value="1"/>
</dbReference>
<dbReference type="InterPro" id="IPR023827">
    <property type="entry name" value="Peptidase_S8_Asp-AS"/>
</dbReference>
<evidence type="ECO:0000313" key="9">
    <source>
        <dbReference type="Proteomes" id="UP001205185"/>
    </source>
</evidence>
<dbReference type="PANTHER" id="PTHR43806">
    <property type="entry name" value="PEPTIDASE S8"/>
    <property type="match status" value="1"/>
</dbReference>
<protein>
    <submittedName>
        <fullName evidence="8">Subtilase family protein</fullName>
    </submittedName>
</protein>
<dbReference type="InterPro" id="IPR036852">
    <property type="entry name" value="Peptidase_S8/S53_dom_sf"/>
</dbReference>
<dbReference type="InterPro" id="IPR023828">
    <property type="entry name" value="Peptidase_S8_Ser-AS"/>
</dbReference>
<dbReference type="PANTHER" id="PTHR43806:SF65">
    <property type="entry name" value="SERINE PROTEASE APRX"/>
    <property type="match status" value="1"/>
</dbReference>
<dbReference type="PROSITE" id="PS00136">
    <property type="entry name" value="SUBTILASE_ASP"/>
    <property type="match status" value="1"/>
</dbReference>
<keyword evidence="9" id="KW-1185">Reference proteome</keyword>
<evidence type="ECO:0000259" key="7">
    <source>
        <dbReference type="Pfam" id="PF00082"/>
    </source>
</evidence>
<evidence type="ECO:0000256" key="6">
    <source>
        <dbReference type="RuleBase" id="RU003355"/>
    </source>
</evidence>
<dbReference type="SUPFAM" id="SSF52743">
    <property type="entry name" value="Subtilisin-like"/>
    <property type="match status" value="1"/>
</dbReference>
<evidence type="ECO:0000256" key="5">
    <source>
        <dbReference type="PROSITE-ProRule" id="PRU01240"/>
    </source>
</evidence>
<comment type="caution">
    <text evidence="8">The sequence shown here is derived from an EMBL/GenBank/DDBJ whole genome shotgun (WGS) entry which is preliminary data.</text>
</comment>
<dbReference type="InterPro" id="IPR022398">
    <property type="entry name" value="Peptidase_S8_His-AS"/>
</dbReference>
<feature type="active site" description="Charge relay system" evidence="5">
    <location>
        <position position="201"/>
    </location>
</feature>
<dbReference type="Gene3D" id="3.40.50.200">
    <property type="entry name" value="Peptidase S8/S53 domain"/>
    <property type="match status" value="1"/>
</dbReference>
<evidence type="ECO:0000256" key="2">
    <source>
        <dbReference type="ARBA" id="ARBA00022670"/>
    </source>
</evidence>
<dbReference type="InterPro" id="IPR015500">
    <property type="entry name" value="Peptidase_S8_subtilisin-rel"/>
</dbReference>
<dbReference type="PROSITE" id="PS00138">
    <property type="entry name" value="SUBTILASE_SER"/>
    <property type="match status" value="1"/>
</dbReference>
<keyword evidence="4 5" id="KW-0720">Serine protease</keyword>
<dbReference type="RefSeq" id="WP_253891735.1">
    <property type="nucleotide sequence ID" value="NZ_BAAAVB010000032.1"/>
</dbReference>
<keyword evidence="2 5" id="KW-0645">Protease</keyword>
<gene>
    <name evidence="8" type="ORF">LV75_006940</name>
</gene>
<accession>A0ABT1IP06</accession>
<dbReference type="PROSITE" id="PS51892">
    <property type="entry name" value="SUBTILASE"/>
    <property type="match status" value="1"/>
</dbReference>
<evidence type="ECO:0000313" key="8">
    <source>
        <dbReference type="EMBL" id="MCP2274405.1"/>
    </source>
</evidence>
<dbReference type="InterPro" id="IPR050131">
    <property type="entry name" value="Peptidase_S8_subtilisin-like"/>
</dbReference>
<evidence type="ECO:0000256" key="1">
    <source>
        <dbReference type="ARBA" id="ARBA00011073"/>
    </source>
</evidence>
<feature type="active site" description="Charge relay system" evidence="5">
    <location>
        <position position="232"/>
    </location>
</feature>
<evidence type="ECO:0000256" key="4">
    <source>
        <dbReference type="ARBA" id="ARBA00022825"/>
    </source>
</evidence>
<keyword evidence="3 5" id="KW-0378">Hydrolase</keyword>
<reference evidence="8 9" key="1">
    <citation type="submission" date="2022-06" db="EMBL/GenBank/DDBJ databases">
        <title>Genomic Encyclopedia of Archaeal and Bacterial Type Strains, Phase II (KMG-II): from individual species to whole genera.</title>
        <authorList>
            <person name="Goeker M."/>
        </authorList>
    </citation>
    <scope>NUCLEOTIDE SEQUENCE [LARGE SCALE GENOMIC DNA]</scope>
    <source>
        <strain evidence="8 9">DSM 44255</strain>
    </source>
</reference>
<dbReference type="EMBL" id="JAMTCO010000025">
    <property type="protein sequence ID" value="MCP2274405.1"/>
    <property type="molecule type" value="Genomic_DNA"/>
</dbReference>
<feature type="domain" description="Peptidase S8/S53" evidence="7">
    <location>
        <begin position="192"/>
        <end position="458"/>
    </location>
</feature>
<proteinExistence type="inferred from homology"/>
<dbReference type="InterPro" id="IPR000209">
    <property type="entry name" value="Peptidase_S8/S53_dom"/>
</dbReference>
<evidence type="ECO:0000256" key="3">
    <source>
        <dbReference type="ARBA" id="ARBA00022801"/>
    </source>
</evidence>
<feature type="active site" description="Charge relay system" evidence="5">
    <location>
        <position position="413"/>
    </location>
</feature>